<keyword evidence="2" id="KW-0472">Membrane</keyword>
<evidence type="ECO:0000313" key="4">
    <source>
        <dbReference type="Proteomes" id="UP001632037"/>
    </source>
</evidence>
<evidence type="ECO:0000313" key="3">
    <source>
        <dbReference type="EMBL" id="KAL3665876.1"/>
    </source>
</evidence>
<dbReference type="EMBL" id="JBIMZQ010000019">
    <property type="protein sequence ID" value="KAL3665876.1"/>
    <property type="molecule type" value="Genomic_DNA"/>
</dbReference>
<dbReference type="AlphaFoldDB" id="A0ABD3FJH6"/>
<gene>
    <name evidence="3" type="ORF">V7S43_009300</name>
</gene>
<evidence type="ECO:0000256" key="1">
    <source>
        <dbReference type="SAM" id="MobiDB-lite"/>
    </source>
</evidence>
<feature type="region of interest" description="Disordered" evidence="1">
    <location>
        <begin position="40"/>
        <end position="101"/>
    </location>
</feature>
<keyword evidence="2" id="KW-0812">Transmembrane</keyword>
<protein>
    <submittedName>
        <fullName evidence="3">Uncharacterized protein</fullName>
    </submittedName>
</protein>
<sequence>MGYQAVKTGGVDIWADLLIACLVVFVVLAPAFFFRAPADPETAAARRDSPPKRASIYHHKDNDIRAKRRRAEIQQRLSGSRVPEVVAKHSKSNGTATKKVL</sequence>
<evidence type="ECO:0000256" key="2">
    <source>
        <dbReference type="SAM" id="Phobius"/>
    </source>
</evidence>
<proteinExistence type="predicted"/>
<feature type="transmembrane region" description="Helical" evidence="2">
    <location>
        <begin position="13"/>
        <end position="34"/>
    </location>
</feature>
<organism evidence="3 4">
    <name type="scientific">Phytophthora oleae</name>
    <dbReference type="NCBI Taxonomy" id="2107226"/>
    <lineage>
        <taxon>Eukaryota</taxon>
        <taxon>Sar</taxon>
        <taxon>Stramenopiles</taxon>
        <taxon>Oomycota</taxon>
        <taxon>Peronosporomycetes</taxon>
        <taxon>Peronosporales</taxon>
        <taxon>Peronosporaceae</taxon>
        <taxon>Phytophthora</taxon>
    </lineage>
</organism>
<reference evidence="3 4" key="1">
    <citation type="submission" date="2024-09" db="EMBL/GenBank/DDBJ databases">
        <title>Genome sequencing and assembly of Phytophthora oleae, isolate VK10A, causative agent of rot of olive drupes.</title>
        <authorList>
            <person name="Conti Taguali S."/>
            <person name="Riolo M."/>
            <person name="La Spada F."/>
            <person name="Cacciola S.O."/>
            <person name="Dionisio G."/>
        </authorList>
    </citation>
    <scope>NUCLEOTIDE SEQUENCE [LARGE SCALE GENOMIC DNA]</scope>
    <source>
        <strain evidence="3 4">VK10A</strain>
    </source>
</reference>
<dbReference type="Proteomes" id="UP001632037">
    <property type="component" value="Unassembled WGS sequence"/>
</dbReference>
<comment type="caution">
    <text evidence="3">The sequence shown here is derived from an EMBL/GenBank/DDBJ whole genome shotgun (WGS) entry which is preliminary data.</text>
</comment>
<accession>A0ABD3FJH6</accession>
<feature type="compositionally biased region" description="Polar residues" evidence="1">
    <location>
        <begin position="92"/>
        <end position="101"/>
    </location>
</feature>
<keyword evidence="4" id="KW-1185">Reference proteome</keyword>
<keyword evidence="2" id="KW-1133">Transmembrane helix</keyword>
<name>A0ABD3FJH6_9STRA</name>